<sequence length="149" mass="15501">MEASSLFSPVCSVTSVGCTTGVSPEVAATLSGDFSNYFDRPSYQDDAASAYLETLGTENVIIAFEGRFTLVAGMSCASPISASIIALTNDKLIAAGKSVVGFLNPLIYSSPSAFNDSTSDDNPRRNNNTFPTASGWDPVIGFGSPTYSA</sequence>
<name>A0A4S4M2K9_9AGAM</name>
<dbReference type="GO" id="GO:0006508">
    <property type="term" value="P:proteolysis"/>
    <property type="evidence" value="ECO:0007669"/>
    <property type="project" value="InterPro"/>
</dbReference>
<reference evidence="4 5" key="1">
    <citation type="submission" date="2019-02" db="EMBL/GenBank/DDBJ databases">
        <title>Genome sequencing of the rare red list fungi Bondarzewia mesenterica.</title>
        <authorList>
            <person name="Buettner E."/>
            <person name="Kellner H."/>
        </authorList>
    </citation>
    <scope>NUCLEOTIDE SEQUENCE [LARGE SCALE GENOMIC DNA]</scope>
    <source>
        <strain evidence="4 5">DSM 108281</strain>
    </source>
</reference>
<protein>
    <recommendedName>
        <fullName evidence="3">Peptidase S53 domain-containing protein</fullName>
    </recommendedName>
</protein>
<evidence type="ECO:0000313" key="5">
    <source>
        <dbReference type="Proteomes" id="UP000310158"/>
    </source>
</evidence>
<feature type="domain" description="Peptidase S53" evidence="3">
    <location>
        <begin position="1"/>
        <end position="149"/>
    </location>
</feature>
<evidence type="ECO:0000259" key="3">
    <source>
        <dbReference type="PROSITE" id="PS51695"/>
    </source>
</evidence>
<dbReference type="PANTHER" id="PTHR14218">
    <property type="entry name" value="PROTEASE S8 TRIPEPTIDYL PEPTIDASE I CLN2"/>
    <property type="match status" value="1"/>
</dbReference>
<organism evidence="4 5">
    <name type="scientific">Bondarzewia mesenterica</name>
    <dbReference type="NCBI Taxonomy" id="1095465"/>
    <lineage>
        <taxon>Eukaryota</taxon>
        <taxon>Fungi</taxon>
        <taxon>Dikarya</taxon>
        <taxon>Basidiomycota</taxon>
        <taxon>Agaricomycotina</taxon>
        <taxon>Agaricomycetes</taxon>
        <taxon>Russulales</taxon>
        <taxon>Bondarzewiaceae</taxon>
        <taxon>Bondarzewia</taxon>
    </lineage>
</organism>
<feature type="region of interest" description="Disordered" evidence="2">
    <location>
        <begin position="114"/>
        <end position="133"/>
    </location>
</feature>
<evidence type="ECO:0000256" key="2">
    <source>
        <dbReference type="SAM" id="MobiDB-lite"/>
    </source>
</evidence>
<proteinExistence type="predicted"/>
<dbReference type="SUPFAM" id="SSF52743">
    <property type="entry name" value="Subtilisin-like"/>
    <property type="match status" value="1"/>
</dbReference>
<dbReference type="EMBL" id="SGPL01000129">
    <property type="protein sequence ID" value="THH17040.1"/>
    <property type="molecule type" value="Genomic_DNA"/>
</dbReference>
<dbReference type="InterPro" id="IPR030400">
    <property type="entry name" value="Sedolisin_dom"/>
</dbReference>
<dbReference type="GO" id="GO:0008240">
    <property type="term" value="F:tripeptidyl-peptidase activity"/>
    <property type="evidence" value="ECO:0007669"/>
    <property type="project" value="TreeGrafter"/>
</dbReference>
<dbReference type="Gene3D" id="3.40.50.200">
    <property type="entry name" value="Peptidase S8/S53 domain"/>
    <property type="match status" value="1"/>
</dbReference>
<keyword evidence="5" id="KW-1185">Reference proteome</keyword>
<dbReference type="GO" id="GO:0004252">
    <property type="term" value="F:serine-type endopeptidase activity"/>
    <property type="evidence" value="ECO:0007669"/>
    <property type="project" value="InterPro"/>
</dbReference>
<dbReference type="OrthoDB" id="409122at2759"/>
<gene>
    <name evidence="4" type="ORF">EW146_g3699</name>
</gene>
<dbReference type="Proteomes" id="UP000310158">
    <property type="component" value="Unassembled WGS sequence"/>
</dbReference>
<accession>A0A4S4M2K9</accession>
<evidence type="ECO:0000313" key="4">
    <source>
        <dbReference type="EMBL" id="THH17040.1"/>
    </source>
</evidence>
<comment type="caution">
    <text evidence="4">The sequence shown here is derived from an EMBL/GenBank/DDBJ whole genome shotgun (WGS) entry which is preliminary data.</text>
</comment>
<dbReference type="PANTHER" id="PTHR14218:SF15">
    <property type="entry name" value="TRIPEPTIDYL-PEPTIDASE 1"/>
    <property type="match status" value="1"/>
</dbReference>
<dbReference type="AlphaFoldDB" id="A0A4S4M2K9"/>
<dbReference type="InterPro" id="IPR050819">
    <property type="entry name" value="Tripeptidyl-peptidase_I"/>
</dbReference>
<dbReference type="PROSITE" id="PS51695">
    <property type="entry name" value="SEDOLISIN"/>
    <property type="match status" value="1"/>
</dbReference>
<comment type="caution">
    <text evidence="1">Lacks conserved residue(s) required for the propagation of feature annotation.</text>
</comment>
<evidence type="ECO:0000256" key="1">
    <source>
        <dbReference type="PROSITE-ProRule" id="PRU01032"/>
    </source>
</evidence>
<dbReference type="InterPro" id="IPR036852">
    <property type="entry name" value="Peptidase_S8/S53_dom_sf"/>
</dbReference>